<name>A0ABQ6NB11_9STRA</name>
<gene>
    <name evidence="1" type="ORF">TeGR_g607</name>
</gene>
<protein>
    <submittedName>
        <fullName evidence="1">Uncharacterized protein</fullName>
    </submittedName>
</protein>
<accession>A0ABQ6NB11</accession>
<evidence type="ECO:0000313" key="1">
    <source>
        <dbReference type="EMBL" id="GMI54154.1"/>
    </source>
</evidence>
<evidence type="ECO:0000313" key="2">
    <source>
        <dbReference type="Proteomes" id="UP001165060"/>
    </source>
</evidence>
<dbReference type="Proteomes" id="UP001165060">
    <property type="component" value="Unassembled WGS sequence"/>
</dbReference>
<sequence length="150" mass="16770">DDLHEFFGLEGFTYDLTNEDAVHDKINAQFPSFEKTSGWSIHGQYDSMPADVEAGLKRFFEPFNGLLEGQLGGGVYRGDAKLSFDADGTQNRMLGEGGVRGAGLLGGGREMERAEWAYEEEEYLAFLDFVDAFEFDGEDWDWGAEVEETI</sequence>
<proteinExistence type="predicted"/>
<comment type="caution">
    <text evidence="1">The sequence shown here is derived from an EMBL/GenBank/DDBJ whole genome shotgun (WGS) entry which is preliminary data.</text>
</comment>
<feature type="non-terminal residue" evidence="1">
    <location>
        <position position="1"/>
    </location>
</feature>
<keyword evidence="2" id="KW-1185">Reference proteome</keyword>
<reference evidence="1 2" key="1">
    <citation type="journal article" date="2023" name="Commun. Biol.">
        <title>Genome analysis of Parmales, the sister group of diatoms, reveals the evolutionary specialization of diatoms from phago-mixotrophs to photoautotrophs.</title>
        <authorList>
            <person name="Ban H."/>
            <person name="Sato S."/>
            <person name="Yoshikawa S."/>
            <person name="Yamada K."/>
            <person name="Nakamura Y."/>
            <person name="Ichinomiya M."/>
            <person name="Sato N."/>
            <person name="Blanc-Mathieu R."/>
            <person name="Endo H."/>
            <person name="Kuwata A."/>
            <person name="Ogata H."/>
        </authorList>
    </citation>
    <scope>NUCLEOTIDE SEQUENCE [LARGE SCALE GENOMIC DNA]</scope>
</reference>
<organism evidence="1 2">
    <name type="scientific">Tetraparma gracilis</name>
    <dbReference type="NCBI Taxonomy" id="2962635"/>
    <lineage>
        <taxon>Eukaryota</taxon>
        <taxon>Sar</taxon>
        <taxon>Stramenopiles</taxon>
        <taxon>Ochrophyta</taxon>
        <taxon>Bolidophyceae</taxon>
        <taxon>Parmales</taxon>
        <taxon>Triparmaceae</taxon>
        <taxon>Tetraparma</taxon>
    </lineage>
</organism>
<dbReference type="EMBL" id="BRYB01006647">
    <property type="protein sequence ID" value="GMI54154.1"/>
    <property type="molecule type" value="Genomic_DNA"/>
</dbReference>